<dbReference type="PANTHER" id="PTHR10584">
    <property type="entry name" value="SUGAR KINASE"/>
    <property type="match status" value="1"/>
</dbReference>
<dbReference type="Gene3D" id="3.40.1190.20">
    <property type="match status" value="1"/>
</dbReference>
<evidence type="ECO:0000259" key="3">
    <source>
        <dbReference type="Pfam" id="PF00294"/>
    </source>
</evidence>
<dbReference type="Proteomes" id="UP000195772">
    <property type="component" value="Unassembled WGS sequence"/>
</dbReference>
<reference evidence="5" key="1">
    <citation type="submission" date="2017-04" db="EMBL/GenBank/DDBJ databases">
        <title>Function of individual gut microbiota members based on whole genome sequencing of pure cultures obtained from chicken caecum.</title>
        <authorList>
            <person name="Medvecky M."/>
            <person name="Cejkova D."/>
            <person name="Polansky O."/>
            <person name="Karasova D."/>
            <person name="Kubasova T."/>
            <person name="Cizek A."/>
            <person name="Rychlik I."/>
        </authorList>
    </citation>
    <scope>NUCLEOTIDE SEQUENCE [LARGE SCALE GENOMIC DNA]</scope>
    <source>
        <strain evidence="5">An90</strain>
    </source>
</reference>
<dbReference type="OrthoDB" id="9813569at2"/>
<dbReference type="SUPFAM" id="SSF53613">
    <property type="entry name" value="Ribokinase-like"/>
    <property type="match status" value="1"/>
</dbReference>
<gene>
    <name evidence="4" type="ORF">B5G41_06810</name>
</gene>
<dbReference type="EMBL" id="NFHB01000004">
    <property type="protein sequence ID" value="OUN03396.1"/>
    <property type="molecule type" value="Genomic_DNA"/>
</dbReference>
<dbReference type="GO" id="GO:0005829">
    <property type="term" value="C:cytosol"/>
    <property type="evidence" value="ECO:0007669"/>
    <property type="project" value="TreeGrafter"/>
</dbReference>
<dbReference type="InterPro" id="IPR011611">
    <property type="entry name" value="PfkB_dom"/>
</dbReference>
<dbReference type="PROSITE" id="PS00584">
    <property type="entry name" value="PFKB_KINASES_2"/>
    <property type="match status" value="1"/>
</dbReference>
<dbReference type="PANTHER" id="PTHR10584:SF166">
    <property type="entry name" value="RIBOKINASE"/>
    <property type="match status" value="1"/>
</dbReference>
<dbReference type="AlphaFoldDB" id="A0A1Y3QUW8"/>
<dbReference type="InterPro" id="IPR002173">
    <property type="entry name" value="Carboh/pur_kinase_PfkB_CS"/>
</dbReference>
<feature type="domain" description="Carbohydrate kinase PfkB" evidence="3">
    <location>
        <begin position="26"/>
        <end position="320"/>
    </location>
</feature>
<keyword evidence="2" id="KW-0418">Kinase</keyword>
<dbReference type="InterPro" id="IPR029056">
    <property type="entry name" value="Ribokinase-like"/>
</dbReference>
<protein>
    <recommendedName>
        <fullName evidence="3">Carbohydrate kinase PfkB domain-containing protein</fullName>
    </recommendedName>
</protein>
<evidence type="ECO:0000256" key="1">
    <source>
        <dbReference type="ARBA" id="ARBA00022679"/>
    </source>
</evidence>
<comment type="caution">
    <text evidence="4">The sequence shown here is derived from an EMBL/GenBank/DDBJ whole genome shotgun (WGS) entry which is preliminary data.</text>
</comment>
<sequence length="339" mass="36621">MDRRGIISAGTWLVDNVKIIGQYPARGNLTTITRVETGLGGCSHNVLADLVGLGLGAALPLYAGGCIGRDAFGSYIEREIERLGIDAGNMLPLADAATSYTDVMSEYDGGSRTFFHFRGANARLSAEHILQMESPARIFHLGYLLLLDELDKPDLQHGVVAARVLKELQAKGYETSVDVVSEEGGRFRSIVEPCLPHIDYFIVNEIEAGAVCGTQLRSPEGVLLRDRVEAAAEMLMHRGIGRLCAIHFPEGGYALTREGDTCWCDAIPVAAKAIVSSVGAGDAFCAGMLYAQHERMPLRDALRLANASARFNLFSATSTGGAPTLEQLTEFIRLNYQTQ</sequence>
<dbReference type="eggNOG" id="COG0524">
    <property type="taxonomic scope" value="Bacteria"/>
</dbReference>
<evidence type="ECO:0000313" key="4">
    <source>
        <dbReference type="EMBL" id="OUN03396.1"/>
    </source>
</evidence>
<evidence type="ECO:0000256" key="2">
    <source>
        <dbReference type="ARBA" id="ARBA00022777"/>
    </source>
</evidence>
<organism evidence="4 5">
    <name type="scientific">Alistipes onderdonkii</name>
    <dbReference type="NCBI Taxonomy" id="328813"/>
    <lineage>
        <taxon>Bacteria</taxon>
        <taxon>Pseudomonadati</taxon>
        <taxon>Bacteroidota</taxon>
        <taxon>Bacteroidia</taxon>
        <taxon>Bacteroidales</taxon>
        <taxon>Rikenellaceae</taxon>
        <taxon>Alistipes</taxon>
    </lineage>
</organism>
<keyword evidence="1" id="KW-0808">Transferase</keyword>
<accession>A0A1Y3QUW8</accession>
<dbReference type="GO" id="GO:0016301">
    <property type="term" value="F:kinase activity"/>
    <property type="evidence" value="ECO:0007669"/>
    <property type="project" value="UniProtKB-KW"/>
</dbReference>
<dbReference type="Pfam" id="PF00294">
    <property type="entry name" value="PfkB"/>
    <property type="match status" value="1"/>
</dbReference>
<evidence type="ECO:0000313" key="5">
    <source>
        <dbReference type="Proteomes" id="UP000195772"/>
    </source>
</evidence>
<proteinExistence type="predicted"/>
<dbReference type="RefSeq" id="WP_087402030.1">
    <property type="nucleotide sequence ID" value="NZ_NFHB01000004.1"/>
</dbReference>
<name>A0A1Y3QUW8_9BACT</name>